<feature type="transmembrane region" description="Helical" evidence="12">
    <location>
        <begin position="849"/>
        <end position="877"/>
    </location>
</feature>
<dbReference type="CDD" id="cd16020">
    <property type="entry name" value="GPI_EPT_1"/>
    <property type="match status" value="1"/>
</dbReference>
<evidence type="ECO:0000256" key="3">
    <source>
        <dbReference type="ARBA" id="ARBA00008400"/>
    </source>
</evidence>
<evidence type="ECO:0000256" key="4">
    <source>
        <dbReference type="ARBA" id="ARBA00020831"/>
    </source>
</evidence>
<evidence type="ECO:0000256" key="7">
    <source>
        <dbReference type="ARBA" id="ARBA00022692"/>
    </source>
</evidence>
<dbReference type="STRING" id="46731.A0A3M6V357"/>
<feature type="transmembrane region" description="Helical" evidence="12">
    <location>
        <begin position="884"/>
        <end position="904"/>
    </location>
</feature>
<organism evidence="14 15">
    <name type="scientific">Pocillopora damicornis</name>
    <name type="common">Cauliflower coral</name>
    <name type="synonym">Millepora damicornis</name>
    <dbReference type="NCBI Taxonomy" id="46731"/>
    <lineage>
        <taxon>Eukaryota</taxon>
        <taxon>Metazoa</taxon>
        <taxon>Cnidaria</taxon>
        <taxon>Anthozoa</taxon>
        <taxon>Hexacorallia</taxon>
        <taxon>Scleractinia</taxon>
        <taxon>Astrocoeniina</taxon>
        <taxon>Pocilloporidae</taxon>
        <taxon>Pocillopora</taxon>
    </lineage>
</organism>
<dbReference type="Pfam" id="PF04987">
    <property type="entry name" value="PigN"/>
    <property type="match status" value="1"/>
</dbReference>
<comment type="subcellular location">
    <subcellularLocation>
        <location evidence="1 12">Endoplasmic reticulum membrane</location>
        <topology evidence="1 12">Multi-pass membrane protein</topology>
    </subcellularLocation>
</comment>
<keyword evidence="5 12" id="KW-0337">GPI-anchor biosynthesis</keyword>
<dbReference type="InterPro" id="IPR017852">
    <property type="entry name" value="GPI_EtnP_transferase_1_C"/>
</dbReference>
<feature type="transmembrane region" description="Helical" evidence="12">
    <location>
        <begin position="742"/>
        <end position="758"/>
    </location>
</feature>
<dbReference type="PANTHER" id="PTHR12250:SF0">
    <property type="entry name" value="GPI ETHANOLAMINE PHOSPHATE TRANSFERASE 1"/>
    <property type="match status" value="1"/>
</dbReference>
<dbReference type="GO" id="GO:0005789">
    <property type="term" value="C:endoplasmic reticulum membrane"/>
    <property type="evidence" value="ECO:0007669"/>
    <property type="project" value="UniProtKB-SubCell"/>
</dbReference>
<dbReference type="AlphaFoldDB" id="A0A3M6V357"/>
<evidence type="ECO:0000256" key="2">
    <source>
        <dbReference type="ARBA" id="ARBA00004687"/>
    </source>
</evidence>
<keyword evidence="8 12" id="KW-0256">Endoplasmic reticulum</keyword>
<evidence type="ECO:0000256" key="8">
    <source>
        <dbReference type="ARBA" id="ARBA00022824"/>
    </source>
</evidence>
<dbReference type="UniPathway" id="UPA00196"/>
<keyword evidence="7 12" id="KW-0812">Transmembrane</keyword>
<feature type="transmembrane region" description="Helical" evidence="12">
    <location>
        <begin position="664"/>
        <end position="684"/>
    </location>
</feature>
<protein>
    <recommendedName>
        <fullName evidence="4 12">GPI ethanolamine phosphate transferase 1</fullName>
        <ecNumber evidence="12">2.-.-.-</ecNumber>
    </recommendedName>
</protein>
<evidence type="ECO:0000313" key="14">
    <source>
        <dbReference type="EMBL" id="RMX60249.1"/>
    </source>
</evidence>
<evidence type="ECO:0000256" key="9">
    <source>
        <dbReference type="ARBA" id="ARBA00022989"/>
    </source>
</evidence>
<dbReference type="Pfam" id="PF01663">
    <property type="entry name" value="Phosphodiest"/>
    <property type="match status" value="1"/>
</dbReference>
<dbReference type="SUPFAM" id="SSF53649">
    <property type="entry name" value="Alkaline phosphatase-like"/>
    <property type="match status" value="1"/>
</dbReference>
<feature type="transmembrane region" description="Helical" evidence="12">
    <location>
        <begin position="486"/>
        <end position="508"/>
    </location>
</feature>
<dbReference type="FunFam" id="3.40.720.10:FF:000088">
    <property type="entry name" value="Phosphatidylinositol glycan anchor biosynthesis, class N"/>
    <property type="match status" value="1"/>
</dbReference>
<dbReference type="PANTHER" id="PTHR12250">
    <property type="entry name" value="PHOSPHATIDYLINOSITOL GLYCAN, CLASS N"/>
    <property type="match status" value="1"/>
</dbReference>
<dbReference type="GO" id="GO:0006506">
    <property type="term" value="P:GPI anchor biosynthetic process"/>
    <property type="evidence" value="ECO:0007669"/>
    <property type="project" value="UniProtKB-UniPathway"/>
</dbReference>
<reference evidence="14 15" key="1">
    <citation type="journal article" date="2018" name="Sci. Rep.">
        <title>Comparative analysis of the Pocillopora damicornis genome highlights role of immune system in coral evolution.</title>
        <authorList>
            <person name="Cunning R."/>
            <person name="Bay R.A."/>
            <person name="Gillette P."/>
            <person name="Baker A.C."/>
            <person name="Traylor-Knowles N."/>
        </authorList>
    </citation>
    <scope>NUCLEOTIDE SEQUENCE [LARGE SCALE GENOMIC DNA]</scope>
    <source>
        <strain evidence="14">RSMAS</strain>
        <tissue evidence="14">Whole animal</tissue>
    </source>
</reference>
<name>A0A3M6V357_POCDA</name>
<dbReference type="Gene3D" id="3.40.720.10">
    <property type="entry name" value="Alkaline Phosphatase, subunit A"/>
    <property type="match status" value="1"/>
</dbReference>
<comment type="pathway">
    <text evidence="2 12">Glycolipid biosynthesis; glycosylphosphatidylinositol-anchor biosynthesis.</text>
</comment>
<evidence type="ECO:0000256" key="12">
    <source>
        <dbReference type="RuleBase" id="RU367138"/>
    </source>
</evidence>
<comment type="similarity">
    <text evidence="3 12">Belongs to the PIGG/PIGN/PIGO family. PIGN subfamily.</text>
</comment>
<evidence type="ECO:0000256" key="10">
    <source>
        <dbReference type="ARBA" id="ARBA00023136"/>
    </source>
</evidence>
<dbReference type="OrthoDB" id="2748310at2759"/>
<evidence type="ECO:0000313" key="15">
    <source>
        <dbReference type="Proteomes" id="UP000275408"/>
    </source>
</evidence>
<evidence type="ECO:0000256" key="1">
    <source>
        <dbReference type="ARBA" id="ARBA00004477"/>
    </source>
</evidence>
<accession>A0A3M6V357</accession>
<feature type="transmembrane region" description="Helical" evidence="12">
    <location>
        <begin position="626"/>
        <end position="652"/>
    </location>
</feature>
<keyword evidence="15" id="KW-1185">Reference proteome</keyword>
<dbReference type="FunFam" id="3.40.720.10:FF:000091">
    <property type="entry name" value="Phosphatidylinositol glycan anchor biosynthesis, class N"/>
    <property type="match status" value="1"/>
</dbReference>
<dbReference type="InterPro" id="IPR002591">
    <property type="entry name" value="Phosphodiest/P_Trfase"/>
</dbReference>
<dbReference type="EC" id="2.-.-.-" evidence="12"/>
<comment type="caution">
    <text evidence="14">The sequence shown here is derived from an EMBL/GenBank/DDBJ whole genome shotgun (WGS) entry which is preliminary data.</text>
</comment>
<evidence type="ECO:0000256" key="6">
    <source>
        <dbReference type="ARBA" id="ARBA00022679"/>
    </source>
</evidence>
<keyword evidence="6 12" id="KW-0808">Transferase</keyword>
<feature type="transmembrane region" description="Helical" evidence="12">
    <location>
        <begin position="7"/>
        <end position="28"/>
    </location>
</feature>
<dbReference type="InterPro" id="IPR037671">
    <property type="entry name" value="PIGN_N"/>
</dbReference>
<proteinExistence type="inferred from homology"/>
<dbReference type="InterPro" id="IPR017850">
    <property type="entry name" value="Alkaline_phosphatase_core_sf"/>
</dbReference>
<dbReference type="InterPro" id="IPR007070">
    <property type="entry name" value="GPI_EtnP_transferase_1"/>
</dbReference>
<evidence type="ECO:0000256" key="5">
    <source>
        <dbReference type="ARBA" id="ARBA00022502"/>
    </source>
</evidence>
<keyword evidence="10 12" id="KW-0472">Membrane</keyword>
<feature type="transmembrane region" description="Helical" evidence="12">
    <location>
        <begin position="690"/>
        <end position="711"/>
    </location>
</feature>
<evidence type="ECO:0000256" key="11">
    <source>
        <dbReference type="ARBA" id="ARBA00023180"/>
    </source>
</evidence>
<comment type="function">
    <text evidence="12">Ethanolamine phosphate transferase involved in glycosylphosphatidylinositol-anchor biosynthesis. Transfers ethanolamine phosphate to the first alpha-1,4-linked mannose of the glycosylphosphatidylinositol precursor of GPI-anchor.</text>
</comment>
<feature type="transmembrane region" description="Helical" evidence="12">
    <location>
        <begin position="552"/>
        <end position="570"/>
    </location>
</feature>
<feature type="domain" description="GPI ethanolamine phosphate transferase 1 C-terminal" evidence="13">
    <location>
        <begin position="432"/>
        <end position="908"/>
    </location>
</feature>
<feature type="transmembrane region" description="Helical" evidence="12">
    <location>
        <begin position="810"/>
        <end position="829"/>
    </location>
</feature>
<feature type="transmembrane region" description="Helical" evidence="12">
    <location>
        <begin position="443"/>
        <end position="465"/>
    </location>
</feature>
<feature type="transmembrane region" description="Helical" evidence="12">
    <location>
        <begin position="916"/>
        <end position="940"/>
    </location>
</feature>
<dbReference type="OMA" id="QSYFHRE"/>
<dbReference type="EMBL" id="RCHS01000204">
    <property type="protein sequence ID" value="RMX60249.1"/>
    <property type="molecule type" value="Genomic_DNA"/>
</dbReference>
<sequence>MAAAKSTLLVLGILVHIIYLASIFDIYFTSPLVHGMTPYQSTLKAPAKRLVLFVADGLRADKFYELDERGKTRAPYLRDLIETKASWGVSHTRVPTESRPGHVALIAGFYEDVSAVAKGWKENPVEFDSTFNESRYTWAWGSPDILPMFAKGASGNHVFTSMYEDVAEDFANEDAAKLDTWVFNEVRKFFSASMNNETLKRMLHEEKIVFFFHLLGIDTNGHAHRPTSQEYLRNIAVVDKGIKDMENLIEEFYGHDHRTAFVLTADHGMTNWGSHGAGHPHETLTPLVAWGAGVQGPMAPAQGVDIAEETIKWNLGHLKRIDVNQADIAPLMTSLIGVPFPLNSVGILPLDYLNNSEQYLAENLFMNSQQILAQYDVKELFRKETSLWFRPFSSLAGAKKTGMIRDIKEFMRAKKYKEAESLSRGLINLALEGLNYYQNYDRVFLNLVVTLGFLGWISCIILQIVEDHSEVIKEASKLDKGSVQPMVETVPLNTATLVLAFLALILLFIQKAPWMYYSYCLLPLVFWNRIAKRLHVVKAAWRYIRAKQLQHRVLFTFMFGCFSLEILVMSFFRREILSVGLICLALWPFTTQLYRTCRPSVAGWLILNFALSVFPVLPVVGREANYFLVTAAGFLTLIIFSSLLFYVSSVSYSLRTELTKSCKILLPQALLTGLAIYIVNSTAASLQQKLGLPLVNQLGSWTILISSFLLPLINSSNLTVRLSSIAIAFSSLYILMSTAYEGLFLLVLSLLMGAWLLSEHKLSGKTLDALLETQLSNDSSTSTHQPAWKALTRGMDTPVTRKLTLEDLRCAYFFVFFIVVAFFGTGNIASINSFDPASVYCFLTVFSPFVMGSLLLCKVLIPFVIVACAFDAIHVVLSIPVQSLVLVVLVMTDLMGLHFFYLVQDSGSWLDIGTSISHFVIMMAFIIFLLPIFGLARLFTGASLAFRTSKKIA</sequence>
<keyword evidence="9 12" id="KW-1133">Transmembrane helix</keyword>
<dbReference type="GO" id="GO:0051377">
    <property type="term" value="F:mannose-ethanolamine phosphotransferase activity"/>
    <property type="evidence" value="ECO:0007669"/>
    <property type="project" value="UniProtKB-UniRule"/>
</dbReference>
<keyword evidence="11" id="KW-0325">Glycoprotein</keyword>
<evidence type="ECO:0000259" key="13">
    <source>
        <dbReference type="Pfam" id="PF04987"/>
    </source>
</evidence>
<dbReference type="Proteomes" id="UP000275408">
    <property type="component" value="Unassembled WGS sequence"/>
</dbReference>
<gene>
    <name evidence="14" type="ORF">pdam_00009089</name>
</gene>
<feature type="transmembrane region" description="Helical" evidence="12">
    <location>
        <begin position="601"/>
        <end position="620"/>
    </location>
</feature>